<organism evidence="1">
    <name type="scientific">Pararge aegeria</name>
    <name type="common">speckled wood butterfly</name>
    <dbReference type="NCBI Taxonomy" id="116150"/>
    <lineage>
        <taxon>Eukaryota</taxon>
        <taxon>Metazoa</taxon>
        <taxon>Ecdysozoa</taxon>
        <taxon>Arthropoda</taxon>
        <taxon>Hexapoda</taxon>
        <taxon>Insecta</taxon>
        <taxon>Pterygota</taxon>
        <taxon>Neoptera</taxon>
        <taxon>Endopterygota</taxon>
        <taxon>Lepidoptera</taxon>
        <taxon>Glossata</taxon>
        <taxon>Ditrysia</taxon>
        <taxon>Papilionoidea</taxon>
        <taxon>Nymphalidae</taxon>
        <taxon>Satyrinae</taxon>
        <taxon>Satyrini</taxon>
        <taxon>Parargina</taxon>
        <taxon>Pararge</taxon>
    </lineage>
</organism>
<reference evidence="1" key="2">
    <citation type="submission" date="2013-05" db="EMBL/GenBank/DDBJ databases">
        <authorList>
            <person name="Carter J.-M."/>
            <person name="Baker S.C."/>
            <person name="Pink R."/>
            <person name="Carter D.R.F."/>
            <person name="Collins A."/>
            <person name="Tomlin J."/>
            <person name="Gibbs M."/>
            <person name="Breuker C.J."/>
        </authorList>
    </citation>
    <scope>NUCLEOTIDE SEQUENCE</scope>
    <source>
        <tissue evidence="1">Ovary</tissue>
    </source>
</reference>
<proteinExistence type="predicted"/>
<protein>
    <submittedName>
        <fullName evidence="1">Uncharacterized protein</fullName>
    </submittedName>
</protein>
<dbReference type="EMBL" id="GAIX01005665">
    <property type="protein sequence ID" value="JAA86895.1"/>
    <property type="molecule type" value="Transcribed_RNA"/>
</dbReference>
<accession>S4PHW2</accession>
<reference evidence="1" key="1">
    <citation type="journal article" date="2013" name="BMC Genomics">
        <title>Unscrambling butterfly oogenesis.</title>
        <authorList>
            <person name="Carter J.M."/>
            <person name="Baker S.C."/>
            <person name="Pink R."/>
            <person name="Carter D.R."/>
            <person name="Collins A."/>
            <person name="Tomlin J."/>
            <person name="Gibbs M."/>
            <person name="Breuker C.J."/>
        </authorList>
    </citation>
    <scope>NUCLEOTIDE SEQUENCE</scope>
    <source>
        <tissue evidence="1">Ovary</tissue>
    </source>
</reference>
<name>S4PHW2_9NEOP</name>
<sequence>MCVKIFFVCSPRNCNHFPVIQNWTFGLVDLLFSRNTDEVTQLSNINLLPKVICSLYKIQPYINLDFI</sequence>
<evidence type="ECO:0000313" key="1">
    <source>
        <dbReference type="EMBL" id="JAA86895.1"/>
    </source>
</evidence>
<dbReference type="AlphaFoldDB" id="S4PHW2"/>